<evidence type="ECO:0000313" key="13">
    <source>
        <dbReference type="Proteomes" id="UP000612893"/>
    </source>
</evidence>
<comment type="similarity">
    <text evidence="1">Belongs to the class-II aminoacyl-tRNA synthetase family.</text>
</comment>
<dbReference type="Pfam" id="PF13393">
    <property type="entry name" value="tRNA-synt_His"/>
    <property type="match status" value="1"/>
</dbReference>
<feature type="binding site" evidence="10">
    <location>
        <begin position="252"/>
        <end position="253"/>
    </location>
    <ligand>
        <name>L-histidine</name>
        <dbReference type="ChEBI" id="CHEBI:57595"/>
    </ligand>
</feature>
<keyword evidence="5" id="KW-0547">Nucleotide-binding</keyword>
<dbReference type="GO" id="GO:0004821">
    <property type="term" value="F:histidine-tRNA ligase activity"/>
    <property type="evidence" value="ECO:0007669"/>
    <property type="project" value="UniProtKB-UniRule"/>
</dbReference>
<feature type="domain" description="Aminoacyl-transfer RNA synthetases class-II family profile" evidence="11">
    <location>
        <begin position="1"/>
        <end position="324"/>
    </location>
</feature>
<dbReference type="NCBIfam" id="TIGR00442">
    <property type="entry name" value="hisS"/>
    <property type="match status" value="1"/>
</dbReference>
<evidence type="ECO:0000256" key="2">
    <source>
        <dbReference type="ARBA" id="ARBA00012815"/>
    </source>
</evidence>
<dbReference type="InterPro" id="IPR045864">
    <property type="entry name" value="aa-tRNA-synth_II/BPL/LPL"/>
</dbReference>
<evidence type="ECO:0000256" key="6">
    <source>
        <dbReference type="ARBA" id="ARBA00022840"/>
    </source>
</evidence>
<protein>
    <recommendedName>
        <fullName evidence="3 9">Histidine--tRNA ligase</fullName>
        <ecNumber evidence="2 9">6.1.1.21</ecNumber>
    </recommendedName>
</protein>
<dbReference type="PANTHER" id="PTHR43707">
    <property type="entry name" value="HISTIDYL-TRNA SYNTHETASE"/>
    <property type="match status" value="1"/>
</dbReference>
<reference evidence="12" key="1">
    <citation type="submission" date="2020-10" db="EMBL/GenBank/DDBJ databases">
        <title>Ca. Dormibacterota MAGs.</title>
        <authorList>
            <person name="Montgomery K."/>
        </authorList>
    </citation>
    <scope>NUCLEOTIDE SEQUENCE [LARGE SCALE GENOMIC DNA]</scope>
    <source>
        <strain evidence="12">SC8812_S17_10</strain>
    </source>
</reference>
<comment type="catalytic activity">
    <reaction evidence="8">
        <text>tRNA(His) + L-histidine + ATP = L-histidyl-tRNA(His) + AMP + diphosphate + H(+)</text>
        <dbReference type="Rhea" id="RHEA:17313"/>
        <dbReference type="Rhea" id="RHEA-COMP:9665"/>
        <dbReference type="Rhea" id="RHEA-COMP:9689"/>
        <dbReference type="ChEBI" id="CHEBI:15378"/>
        <dbReference type="ChEBI" id="CHEBI:30616"/>
        <dbReference type="ChEBI" id="CHEBI:33019"/>
        <dbReference type="ChEBI" id="CHEBI:57595"/>
        <dbReference type="ChEBI" id="CHEBI:78442"/>
        <dbReference type="ChEBI" id="CHEBI:78527"/>
        <dbReference type="ChEBI" id="CHEBI:456215"/>
        <dbReference type="EC" id="6.1.1.21"/>
    </reaction>
</comment>
<evidence type="ECO:0000256" key="5">
    <source>
        <dbReference type="ARBA" id="ARBA00022741"/>
    </source>
</evidence>
<proteinExistence type="inferred from homology"/>
<evidence type="ECO:0000256" key="8">
    <source>
        <dbReference type="ARBA" id="ARBA00047639"/>
    </source>
</evidence>
<dbReference type="PROSITE" id="PS50862">
    <property type="entry name" value="AA_TRNA_LIGASE_II"/>
    <property type="match status" value="1"/>
</dbReference>
<name>A0A934K251_9BACT</name>
<keyword evidence="7" id="KW-0030">Aminoacyl-tRNA synthetase</keyword>
<keyword evidence="12" id="KW-0436">Ligase</keyword>
<feature type="binding site" evidence="10">
    <location>
        <begin position="63"/>
        <end position="65"/>
    </location>
    <ligand>
        <name>L-histidine</name>
        <dbReference type="ChEBI" id="CHEBI:57595"/>
    </ligand>
</feature>
<evidence type="ECO:0000256" key="7">
    <source>
        <dbReference type="ARBA" id="ARBA00023146"/>
    </source>
</evidence>
<sequence>MSVRTQVFSRLFRTIETFGYLRYDGPTLEPVALYEAKSSLEVVNDQMYRLTDRGGRELALRPEMTPTVARMIAANAERLRFPARWYSFIPCFRYERPQRGRVREHWQINVDVFGSESPQAEVELFELIHEMFASLAVESSAYSVRVSDRVLLEGAFSRYAEVGAEQMRGVFRILDRWSKVPRQVIEESLDSLGLRPEQVRRVCEIATMSLDGIREAAGPETAARSNLLKIFDEGLTEAPLVFDPLIVRAFEYYTSTVFEVYDTAPENSRSLFGGGRYDNLVALFSDRRIPGIGFALGDVTLFDFLQTHGALPEPDVNPHAVVLPVSPALRGTAKELARELRRAGLRTVLPPELSGLSKDLREAARQHAGFAVIVADDELARGNVIVRDLTRSEQVEVPLTQAAEHVDRALRARH</sequence>
<dbReference type="InterPro" id="IPR036621">
    <property type="entry name" value="Anticodon-bd_dom_sf"/>
</dbReference>
<evidence type="ECO:0000256" key="9">
    <source>
        <dbReference type="NCBIfam" id="TIGR00442"/>
    </source>
</evidence>
<feature type="binding site" evidence="10">
    <location>
        <position position="111"/>
    </location>
    <ligand>
        <name>L-histidine</name>
        <dbReference type="ChEBI" id="CHEBI:57595"/>
    </ligand>
</feature>
<evidence type="ECO:0000313" key="12">
    <source>
        <dbReference type="EMBL" id="MBJ7597494.1"/>
    </source>
</evidence>
<dbReference type="Proteomes" id="UP000612893">
    <property type="component" value="Unassembled WGS sequence"/>
</dbReference>
<dbReference type="InterPro" id="IPR004516">
    <property type="entry name" value="HisRS/HisZ"/>
</dbReference>
<dbReference type="SUPFAM" id="SSF55681">
    <property type="entry name" value="Class II aaRS and biotin synthetases"/>
    <property type="match status" value="1"/>
</dbReference>
<dbReference type="InterPro" id="IPR006195">
    <property type="entry name" value="aa-tRNA-synth_II"/>
</dbReference>
<keyword evidence="4" id="KW-0963">Cytoplasm</keyword>
<dbReference type="Gene3D" id="3.30.930.10">
    <property type="entry name" value="Bira Bifunctional Protein, Domain 2"/>
    <property type="match status" value="1"/>
</dbReference>
<dbReference type="EMBL" id="JAEKNR010000062">
    <property type="protein sequence ID" value="MBJ7597494.1"/>
    <property type="molecule type" value="Genomic_DNA"/>
</dbReference>
<dbReference type="InterPro" id="IPR004154">
    <property type="entry name" value="Anticodon-bd"/>
</dbReference>
<dbReference type="Gene3D" id="3.40.50.800">
    <property type="entry name" value="Anticodon-binding domain"/>
    <property type="match status" value="1"/>
</dbReference>
<dbReference type="GO" id="GO:0006427">
    <property type="term" value="P:histidyl-tRNA aminoacylation"/>
    <property type="evidence" value="ECO:0007669"/>
    <property type="project" value="UniProtKB-UniRule"/>
</dbReference>
<evidence type="ECO:0000256" key="1">
    <source>
        <dbReference type="ARBA" id="ARBA00008226"/>
    </source>
</evidence>
<dbReference type="AlphaFoldDB" id="A0A934K251"/>
<evidence type="ECO:0000256" key="4">
    <source>
        <dbReference type="ARBA" id="ARBA00022490"/>
    </source>
</evidence>
<dbReference type="EC" id="6.1.1.21" evidence="2 9"/>
<dbReference type="InterPro" id="IPR015807">
    <property type="entry name" value="His-tRNA-ligase"/>
</dbReference>
<gene>
    <name evidence="12" type="primary">hisS</name>
    <name evidence="12" type="ORF">JF922_05335</name>
</gene>
<evidence type="ECO:0000259" key="11">
    <source>
        <dbReference type="PROSITE" id="PS50862"/>
    </source>
</evidence>
<dbReference type="GO" id="GO:0005524">
    <property type="term" value="F:ATP binding"/>
    <property type="evidence" value="ECO:0007669"/>
    <property type="project" value="UniProtKB-KW"/>
</dbReference>
<dbReference type="PANTHER" id="PTHR43707:SF1">
    <property type="entry name" value="HISTIDINE--TRNA LIGASE, MITOCHONDRIAL-RELATED"/>
    <property type="match status" value="1"/>
</dbReference>
<organism evidence="12 13">
    <name type="scientific">Candidatus Nephthysia bennettiae</name>
    <dbReference type="NCBI Taxonomy" id="3127016"/>
    <lineage>
        <taxon>Bacteria</taxon>
        <taxon>Bacillati</taxon>
        <taxon>Candidatus Dormiibacterota</taxon>
        <taxon>Candidatus Dormibacteria</taxon>
        <taxon>Candidatus Dormibacterales</taxon>
        <taxon>Candidatus Dormibacteraceae</taxon>
        <taxon>Candidatus Nephthysia</taxon>
    </lineage>
</organism>
<keyword evidence="13" id="KW-1185">Reference proteome</keyword>
<dbReference type="InterPro" id="IPR041715">
    <property type="entry name" value="HisRS-like_core"/>
</dbReference>
<evidence type="ECO:0000256" key="10">
    <source>
        <dbReference type="PIRSR" id="PIRSR001549-1"/>
    </source>
</evidence>
<dbReference type="GO" id="GO:0005737">
    <property type="term" value="C:cytoplasm"/>
    <property type="evidence" value="ECO:0007669"/>
    <property type="project" value="UniProtKB-UniRule"/>
</dbReference>
<feature type="binding site" evidence="10">
    <location>
        <position position="93"/>
    </location>
    <ligand>
        <name>L-histidine</name>
        <dbReference type="ChEBI" id="CHEBI:57595"/>
    </ligand>
</feature>
<dbReference type="SUPFAM" id="SSF52954">
    <property type="entry name" value="Class II aaRS ABD-related"/>
    <property type="match status" value="1"/>
</dbReference>
<feature type="binding site" evidence="10">
    <location>
        <position position="107"/>
    </location>
    <ligand>
        <name>L-histidine</name>
        <dbReference type="ChEBI" id="CHEBI:57595"/>
    </ligand>
</feature>
<dbReference type="PIRSF" id="PIRSF001549">
    <property type="entry name" value="His-tRNA_synth"/>
    <property type="match status" value="1"/>
</dbReference>
<evidence type="ECO:0000256" key="3">
    <source>
        <dbReference type="ARBA" id="ARBA00017399"/>
    </source>
</evidence>
<feature type="binding site" evidence="10">
    <location>
        <position position="248"/>
    </location>
    <ligand>
        <name>L-histidine</name>
        <dbReference type="ChEBI" id="CHEBI:57595"/>
    </ligand>
</feature>
<comment type="caution">
    <text evidence="12">The sequence shown here is derived from an EMBL/GenBank/DDBJ whole genome shotgun (WGS) entry which is preliminary data.</text>
</comment>
<keyword evidence="6" id="KW-0067">ATP-binding</keyword>
<dbReference type="Pfam" id="PF03129">
    <property type="entry name" value="HGTP_anticodon"/>
    <property type="match status" value="1"/>
</dbReference>
<dbReference type="CDD" id="cd00773">
    <property type="entry name" value="HisRS-like_core"/>
    <property type="match status" value="1"/>
</dbReference>
<accession>A0A934K251</accession>